<dbReference type="AlphaFoldDB" id="A0A917C7T7"/>
<proteinExistence type="predicted"/>
<evidence type="ECO:0000313" key="2">
    <source>
        <dbReference type="Proteomes" id="UP000606044"/>
    </source>
</evidence>
<gene>
    <name evidence="1" type="ORF">GCM10007301_38940</name>
</gene>
<dbReference type="EMBL" id="BMCT01000006">
    <property type="protein sequence ID" value="GGF75266.1"/>
    <property type="molecule type" value="Genomic_DNA"/>
</dbReference>
<organism evidence="1 2">
    <name type="scientific">Azorhizobium oxalatiphilum</name>
    <dbReference type="NCBI Taxonomy" id="980631"/>
    <lineage>
        <taxon>Bacteria</taxon>
        <taxon>Pseudomonadati</taxon>
        <taxon>Pseudomonadota</taxon>
        <taxon>Alphaproteobacteria</taxon>
        <taxon>Hyphomicrobiales</taxon>
        <taxon>Xanthobacteraceae</taxon>
        <taxon>Azorhizobium</taxon>
    </lineage>
</organism>
<keyword evidence="2" id="KW-1185">Reference proteome</keyword>
<sequence length="868" mass="97619">MLRHVAEHFATYFAHRPDRCHVMVTRAPARKRIGGLADYTPGTVWQRDVIEGVTVGDIAQAVDRALAAYPSGGPHVFIDKIETESAASDLNRQLQAAAANPLQDVLKRCDARYILVVSLPLHQTLSVLPEYPGAVRLPWTAFWLEAFARTNGLDAETLRDDLGQALNAAELLLTRAELSHERTLYLELERVGAAAEDGAASATQWNAEIRRAIENASSPTVPTHGELTRIDEIMTDSYRSASLGLIGQTLLILFAFTDKLHHDEALRLVHFCLPDEDIPDELMSPVMRARYERQCEDAVRRYGDRPLRPSWSERLDDGAPGLLEALGLRRDAENILRARLGLVDVGIEVGKGRVALAALADRLLGRKALERAIQRFPLHESRQDVRPRLVELLCGLHRHRILSAEDLASVLVGLKADAHEPIVPVEVVAEERVRLGFADDDQHVMVGDVMRHVMAENEENPTAERRQPRELDDHFRTGAARHVQHLIAQAMHHLPAEHGVFTKLLEWLEQRMQFETAWRILGFFSLYGPQPEPVTFGRIVLAPFRDAGRDGFNAALRELRDLILEVMKAATSNKPDQPEVVGAWLDAVWSAVPEADAPRAARGLAIYLDDFITQSEILWEIRDLDDPRPKRPLLARLFLAELAPSPSPDLIRRLFARTPRDWLKSLAEVEKAGGQRPALQLAVHVQDRLDDVFHVIVQDIHVAEAKQRAFNLDSASLRDQFWRDIARALDLPAFNAGTVHKHVLEARDKLPGQTRHDLLALMDLYPIAVFLFWRFGMWSPAPLAKDSPEDRAYTACLERAVAGLAQERRQALHRASVALAFAAEQLNQRFERFGMTKTHAHHQQRVRRIQRLAQHFAPLPAPVPARAR</sequence>
<evidence type="ECO:0000313" key="1">
    <source>
        <dbReference type="EMBL" id="GGF75266.1"/>
    </source>
</evidence>
<dbReference type="Proteomes" id="UP000606044">
    <property type="component" value="Unassembled WGS sequence"/>
</dbReference>
<reference evidence="1" key="2">
    <citation type="submission" date="2020-09" db="EMBL/GenBank/DDBJ databases">
        <authorList>
            <person name="Sun Q."/>
            <person name="Sedlacek I."/>
        </authorList>
    </citation>
    <scope>NUCLEOTIDE SEQUENCE</scope>
    <source>
        <strain evidence="1">CCM 7897</strain>
    </source>
</reference>
<comment type="caution">
    <text evidence="1">The sequence shown here is derived from an EMBL/GenBank/DDBJ whole genome shotgun (WGS) entry which is preliminary data.</text>
</comment>
<reference evidence="1" key="1">
    <citation type="journal article" date="2014" name="Int. J. Syst. Evol. Microbiol.">
        <title>Complete genome sequence of Corynebacterium casei LMG S-19264T (=DSM 44701T), isolated from a smear-ripened cheese.</title>
        <authorList>
            <consortium name="US DOE Joint Genome Institute (JGI-PGF)"/>
            <person name="Walter F."/>
            <person name="Albersmeier A."/>
            <person name="Kalinowski J."/>
            <person name="Ruckert C."/>
        </authorList>
    </citation>
    <scope>NUCLEOTIDE SEQUENCE</scope>
    <source>
        <strain evidence="1">CCM 7897</strain>
    </source>
</reference>
<protein>
    <submittedName>
        <fullName evidence="1">Uncharacterized protein</fullName>
    </submittedName>
</protein>
<name>A0A917C7T7_9HYPH</name>
<accession>A0A917C7T7</accession>